<organism evidence="1 2">
    <name type="scientific">Streptococcus gallinaceus</name>
    <dbReference type="NCBI Taxonomy" id="165758"/>
    <lineage>
        <taxon>Bacteria</taxon>
        <taxon>Bacillati</taxon>
        <taxon>Bacillota</taxon>
        <taxon>Bacilli</taxon>
        <taxon>Lactobacillales</taxon>
        <taxon>Streptococcaceae</taxon>
        <taxon>Streptococcus</taxon>
    </lineage>
</organism>
<evidence type="ECO:0000313" key="1">
    <source>
        <dbReference type="EMBL" id="MET3644195.1"/>
    </source>
</evidence>
<reference evidence="1 2" key="1">
    <citation type="submission" date="2024-06" db="EMBL/GenBank/DDBJ databases">
        <title>Genomic Encyclopedia of Type Strains, Phase IV (KMG-IV): sequencing the most valuable type-strain genomes for metagenomic binning, comparative biology and taxonomic classification.</title>
        <authorList>
            <person name="Goeker M."/>
        </authorList>
    </citation>
    <scope>NUCLEOTIDE SEQUENCE [LARGE SCALE GENOMIC DNA]</scope>
    <source>
        <strain evidence="1 2">DSM 15349</strain>
    </source>
</reference>
<dbReference type="InterPro" id="IPR013321">
    <property type="entry name" value="Arc_rbn_hlx_hlx"/>
</dbReference>
<accession>A0ABV2JLD8</accession>
<dbReference type="EMBL" id="JBEPMK010000002">
    <property type="protein sequence ID" value="MET3644195.1"/>
    <property type="molecule type" value="Genomic_DNA"/>
</dbReference>
<evidence type="ECO:0000313" key="2">
    <source>
        <dbReference type="Proteomes" id="UP001549055"/>
    </source>
</evidence>
<dbReference type="Proteomes" id="UP001549055">
    <property type="component" value="Unassembled WGS sequence"/>
</dbReference>
<comment type="caution">
    <text evidence="1">The sequence shown here is derived from an EMBL/GenBank/DDBJ whole genome shotgun (WGS) entry which is preliminary data.</text>
</comment>
<sequence length="123" mass="14352">MTTKNFQKRVDADLLDNVSKIYASLGTSVQEAFVMFLKKSEQVRGLPFELKETGYIDKDHNIHIDTRYNDTDMYIRTSDISEYNQETQDSVKEYMRNYAQNGISPSKQSVSDFFREVEEDVDV</sequence>
<dbReference type="RefSeq" id="WP_354280434.1">
    <property type="nucleotide sequence ID" value="NZ_JBEPMK010000002.1"/>
</dbReference>
<name>A0ABV2JLD8_9STRE</name>
<keyword evidence="2" id="KW-1185">Reference proteome</keyword>
<dbReference type="Gene3D" id="1.10.1220.10">
    <property type="entry name" value="Met repressor-like"/>
    <property type="match status" value="1"/>
</dbReference>
<gene>
    <name evidence="1" type="ORF">ABID27_000817</name>
</gene>
<protein>
    <submittedName>
        <fullName evidence="1">DNA-damage-inducible protein J</fullName>
    </submittedName>
</protein>
<proteinExistence type="predicted"/>